<comment type="pathway">
    <text evidence="1 12">One-carbon metabolism; tetrahydrofolate interconversion.</text>
</comment>
<dbReference type="SUPFAM" id="SSF51735">
    <property type="entry name" value="NAD(P)-binding Rossmann-fold domains"/>
    <property type="match status" value="1"/>
</dbReference>
<dbReference type="GO" id="GO:0009086">
    <property type="term" value="P:methionine biosynthetic process"/>
    <property type="evidence" value="ECO:0007669"/>
    <property type="project" value="UniProtKB-KW"/>
</dbReference>
<evidence type="ECO:0000256" key="5">
    <source>
        <dbReference type="ARBA" id="ARBA00022755"/>
    </source>
</evidence>
<evidence type="ECO:0000259" key="13">
    <source>
        <dbReference type="Pfam" id="PF00763"/>
    </source>
</evidence>
<dbReference type="PANTHER" id="PTHR48099">
    <property type="entry name" value="C-1-TETRAHYDROFOLATE SYNTHASE, CYTOPLASMIC-RELATED"/>
    <property type="match status" value="1"/>
</dbReference>
<keyword evidence="9 12" id="KW-0368">Histidine biosynthesis</keyword>
<organism evidence="15 16">
    <name type="scientific">Leptotrichia hofstadii</name>
    <dbReference type="NCBI Taxonomy" id="157688"/>
    <lineage>
        <taxon>Bacteria</taxon>
        <taxon>Fusobacteriati</taxon>
        <taxon>Fusobacteriota</taxon>
        <taxon>Fusobacteriia</taxon>
        <taxon>Fusobacteriales</taxon>
        <taxon>Leptotrichiaceae</taxon>
        <taxon>Leptotrichia</taxon>
    </lineage>
</organism>
<dbReference type="GO" id="GO:0006164">
    <property type="term" value="P:purine nucleotide biosynthetic process"/>
    <property type="evidence" value="ECO:0007669"/>
    <property type="project" value="UniProtKB-KW"/>
</dbReference>
<comment type="caution">
    <text evidence="12">Lacks conserved residue(s) required for the propagation of feature annotation.</text>
</comment>
<accession>A0A510JJI5</accession>
<comment type="function">
    <text evidence="12">Catalyzes the oxidation of 5,10-methylenetetrahydrofolate to 5,10-methenyltetrahydrofolate and then the hydrolysis of 5,10-methenyltetrahydrofolate to 10-formyltetrahydrofolate.</text>
</comment>
<dbReference type="InterPro" id="IPR020867">
    <property type="entry name" value="THF_DH/CycHdrlase_CS"/>
</dbReference>
<evidence type="ECO:0000256" key="6">
    <source>
        <dbReference type="ARBA" id="ARBA00022801"/>
    </source>
</evidence>
<evidence type="ECO:0000256" key="12">
    <source>
        <dbReference type="HAMAP-Rule" id="MF_01576"/>
    </source>
</evidence>
<dbReference type="EC" id="3.5.4.9" evidence="12"/>
<evidence type="ECO:0000256" key="2">
    <source>
        <dbReference type="ARBA" id="ARBA00011738"/>
    </source>
</evidence>
<evidence type="ECO:0000256" key="4">
    <source>
        <dbReference type="ARBA" id="ARBA00022605"/>
    </source>
</evidence>
<dbReference type="EMBL" id="AP019823">
    <property type="protein sequence ID" value="BBM39470.1"/>
    <property type="molecule type" value="Genomic_DNA"/>
</dbReference>
<dbReference type="InterPro" id="IPR020631">
    <property type="entry name" value="THF_DH/CycHdrlase_NAD-bd_dom"/>
</dbReference>
<feature type="binding site" evidence="12">
    <location>
        <begin position="179"/>
        <end position="181"/>
    </location>
    <ligand>
        <name>NADP(+)</name>
        <dbReference type="ChEBI" id="CHEBI:58349"/>
    </ligand>
</feature>
<keyword evidence="16" id="KW-1185">Reference proteome</keyword>
<dbReference type="CDD" id="cd01080">
    <property type="entry name" value="NAD_bind_m-THF_DH_Cyclohyd"/>
    <property type="match status" value="1"/>
</dbReference>
<dbReference type="Gene3D" id="3.40.50.720">
    <property type="entry name" value="NAD(P)-binding Rossmann-like Domain"/>
    <property type="match status" value="1"/>
</dbReference>
<dbReference type="KEGG" id="lhf:JCM16775_2187"/>
<dbReference type="InterPro" id="IPR036291">
    <property type="entry name" value="NAD(P)-bd_dom_sf"/>
</dbReference>
<evidence type="ECO:0000259" key="14">
    <source>
        <dbReference type="Pfam" id="PF02882"/>
    </source>
</evidence>
<dbReference type="GO" id="GO:0035999">
    <property type="term" value="P:tetrahydrofolate interconversion"/>
    <property type="evidence" value="ECO:0007669"/>
    <property type="project" value="UniProtKB-UniRule"/>
</dbReference>
<protein>
    <recommendedName>
        <fullName evidence="12">Bifunctional protein FolD</fullName>
    </recommendedName>
    <domain>
        <recommendedName>
            <fullName evidence="12">Methylenetetrahydrofolate dehydrogenase</fullName>
            <ecNumber evidence="12">1.5.1.5</ecNumber>
        </recommendedName>
    </domain>
    <domain>
        <recommendedName>
            <fullName evidence="12">Methenyltetrahydrofolate cyclohydrolase</fullName>
            <ecNumber evidence="12">3.5.4.9</ecNumber>
        </recommendedName>
    </domain>
</protein>
<keyword evidence="11 12" id="KW-0511">Multifunctional enzyme</keyword>
<dbReference type="AlphaFoldDB" id="A0A510JJI5"/>
<dbReference type="Proteomes" id="UP000321892">
    <property type="component" value="Chromosome"/>
</dbReference>
<dbReference type="InterPro" id="IPR000672">
    <property type="entry name" value="THF_DH/CycHdrlase"/>
</dbReference>
<dbReference type="GO" id="GO:0004477">
    <property type="term" value="F:methenyltetrahydrofolate cyclohydrolase activity"/>
    <property type="evidence" value="ECO:0007669"/>
    <property type="project" value="UniProtKB-UniRule"/>
</dbReference>
<feature type="domain" description="Tetrahydrofolate dehydrogenase/cyclohydrolase catalytic" evidence="13">
    <location>
        <begin position="18"/>
        <end position="133"/>
    </location>
</feature>
<evidence type="ECO:0000256" key="9">
    <source>
        <dbReference type="ARBA" id="ARBA00023102"/>
    </source>
</evidence>
<keyword evidence="7 12" id="KW-0521">NADP</keyword>
<reference evidence="15 16" key="1">
    <citation type="submission" date="2019-07" db="EMBL/GenBank/DDBJ databases">
        <title>Complete Genome Sequence of Leptotrichia hofstadii Strain JCM16775.</title>
        <authorList>
            <person name="Watanabe S."/>
            <person name="Cui L."/>
        </authorList>
    </citation>
    <scope>NUCLEOTIDE SEQUENCE [LARGE SCALE GENOMIC DNA]</scope>
    <source>
        <strain evidence="15 16">JCM16775</strain>
    </source>
</reference>
<dbReference type="Pfam" id="PF00763">
    <property type="entry name" value="THF_DHG_CYH"/>
    <property type="match status" value="1"/>
</dbReference>
<dbReference type="PROSITE" id="PS00767">
    <property type="entry name" value="THF_DHG_CYH_2"/>
    <property type="match status" value="1"/>
</dbReference>
<evidence type="ECO:0000256" key="1">
    <source>
        <dbReference type="ARBA" id="ARBA00004777"/>
    </source>
</evidence>
<dbReference type="UniPathway" id="UPA00193"/>
<comment type="catalytic activity">
    <reaction evidence="12">
        <text>(6R)-5,10-methenyltetrahydrofolate + H2O = (6R)-10-formyltetrahydrofolate + H(+)</text>
        <dbReference type="Rhea" id="RHEA:23700"/>
        <dbReference type="ChEBI" id="CHEBI:15377"/>
        <dbReference type="ChEBI" id="CHEBI:15378"/>
        <dbReference type="ChEBI" id="CHEBI:57455"/>
        <dbReference type="ChEBI" id="CHEBI:195366"/>
        <dbReference type="EC" id="3.5.4.9"/>
    </reaction>
</comment>
<keyword evidence="8 12" id="KW-0560">Oxidoreductase</keyword>
<keyword evidence="4 12" id="KW-0028">Amino-acid biosynthesis</keyword>
<dbReference type="RefSeq" id="WP_408610380.1">
    <property type="nucleotide sequence ID" value="NZ_AP019823.1"/>
</dbReference>
<dbReference type="InterPro" id="IPR020630">
    <property type="entry name" value="THF_DH/CycHdrlase_cat_dom"/>
</dbReference>
<evidence type="ECO:0000256" key="10">
    <source>
        <dbReference type="ARBA" id="ARBA00023167"/>
    </source>
</evidence>
<dbReference type="InterPro" id="IPR046346">
    <property type="entry name" value="Aminoacid_DH-like_N_sf"/>
</dbReference>
<comment type="similarity">
    <text evidence="12">Belongs to the tetrahydrofolate dehydrogenase/cyclohydrolase family.</text>
</comment>
<dbReference type="PANTHER" id="PTHR48099:SF5">
    <property type="entry name" value="C-1-TETRAHYDROFOLATE SYNTHASE, CYTOPLASMIC"/>
    <property type="match status" value="1"/>
</dbReference>
<sequence length="297" mass="32412">MKGDTARTDLVVKAMTIIDGKALSEKVLKEIEKEHSELEKKVGRKAGLAVIIVGENPASQIYVRNKIRACEKVGFHSETIRLDENITEENLLLEIEKLNNNSNIDGILVQLPIPKHIDGLKIINAISAEKDVDGFHTTNIGKMMIGDETGFLPCTPAGVVHMFEEYNINLEGKDVLVIGQSNIVGKPMTLLLIKKRATVQVCNSKTKNLSEKLRKADVVVAAAGSPKLVKASDVKEDVVVIDVGINRVDGKLCGDVDFEEVSKKASFITPVPGGVGPMTIAMLIKNTFKSYKQKIDK</sequence>
<evidence type="ECO:0000313" key="16">
    <source>
        <dbReference type="Proteomes" id="UP000321892"/>
    </source>
</evidence>
<dbReference type="HAMAP" id="MF_01576">
    <property type="entry name" value="THF_DHG_CYH"/>
    <property type="match status" value="1"/>
</dbReference>
<gene>
    <name evidence="12" type="primary">folD</name>
    <name evidence="15" type="ORF">JCM16775_2187</name>
</gene>
<dbReference type="FunFam" id="3.40.50.720:FF:000094">
    <property type="entry name" value="Bifunctional protein FolD"/>
    <property type="match status" value="1"/>
</dbReference>
<dbReference type="Gene3D" id="3.40.50.10860">
    <property type="entry name" value="Leucine Dehydrogenase, chain A, domain 1"/>
    <property type="match status" value="1"/>
</dbReference>
<keyword evidence="3 12" id="KW-0554">One-carbon metabolism</keyword>
<evidence type="ECO:0000256" key="8">
    <source>
        <dbReference type="ARBA" id="ARBA00023002"/>
    </source>
</evidence>
<dbReference type="Pfam" id="PF02882">
    <property type="entry name" value="THF_DHG_CYH_C"/>
    <property type="match status" value="1"/>
</dbReference>
<dbReference type="GO" id="GO:0005829">
    <property type="term" value="C:cytosol"/>
    <property type="evidence" value="ECO:0007669"/>
    <property type="project" value="TreeGrafter"/>
</dbReference>
<proteinExistence type="inferred from homology"/>
<keyword evidence="5 12" id="KW-0658">Purine biosynthesis</keyword>
<comment type="subunit">
    <text evidence="2 12">Homodimer.</text>
</comment>
<evidence type="ECO:0000313" key="15">
    <source>
        <dbReference type="EMBL" id="BBM39470.1"/>
    </source>
</evidence>
<dbReference type="FunFam" id="3.40.50.10860:FF:000005">
    <property type="entry name" value="C-1-tetrahydrofolate synthase, cytoplasmic, putative"/>
    <property type="match status" value="1"/>
</dbReference>
<comment type="catalytic activity">
    <reaction evidence="12">
        <text>(6R)-5,10-methylene-5,6,7,8-tetrahydrofolate + NADP(+) = (6R)-5,10-methenyltetrahydrofolate + NADPH</text>
        <dbReference type="Rhea" id="RHEA:22812"/>
        <dbReference type="ChEBI" id="CHEBI:15636"/>
        <dbReference type="ChEBI" id="CHEBI:57455"/>
        <dbReference type="ChEBI" id="CHEBI:57783"/>
        <dbReference type="ChEBI" id="CHEBI:58349"/>
        <dbReference type="EC" id="1.5.1.5"/>
    </reaction>
</comment>
<evidence type="ECO:0000256" key="7">
    <source>
        <dbReference type="ARBA" id="ARBA00022857"/>
    </source>
</evidence>
<feature type="domain" description="Tetrahydrofolate dehydrogenase/cyclohydrolase NAD(P)-binding" evidence="14">
    <location>
        <begin position="153"/>
        <end position="294"/>
    </location>
</feature>
<dbReference type="NCBIfam" id="NF008058">
    <property type="entry name" value="PRK10792.1"/>
    <property type="match status" value="1"/>
</dbReference>
<keyword evidence="6 12" id="KW-0378">Hydrolase</keyword>
<dbReference type="SUPFAM" id="SSF53223">
    <property type="entry name" value="Aminoacid dehydrogenase-like, N-terminal domain"/>
    <property type="match status" value="1"/>
</dbReference>
<dbReference type="EC" id="1.5.1.5" evidence="12"/>
<name>A0A510JJI5_9FUSO</name>
<feature type="binding site" evidence="12">
    <location>
        <position position="245"/>
    </location>
    <ligand>
        <name>NADP(+)</name>
        <dbReference type="ChEBI" id="CHEBI:58349"/>
    </ligand>
</feature>
<dbReference type="GO" id="GO:0004488">
    <property type="term" value="F:methylenetetrahydrofolate dehydrogenase (NADP+) activity"/>
    <property type="evidence" value="ECO:0007669"/>
    <property type="project" value="UniProtKB-UniRule"/>
</dbReference>
<keyword evidence="10 12" id="KW-0486">Methionine biosynthesis</keyword>
<evidence type="ECO:0000256" key="3">
    <source>
        <dbReference type="ARBA" id="ARBA00022563"/>
    </source>
</evidence>
<dbReference type="NCBIfam" id="NF010783">
    <property type="entry name" value="PRK14186.1"/>
    <property type="match status" value="1"/>
</dbReference>
<dbReference type="PRINTS" id="PR00085">
    <property type="entry name" value="THFDHDRGNASE"/>
</dbReference>
<evidence type="ECO:0000256" key="11">
    <source>
        <dbReference type="ARBA" id="ARBA00023268"/>
    </source>
</evidence>
<dbReference type="GO" id="GO:0000105">
    <property type="term" value="P:L-histidine biosynthetic process"/>
    <property type="evidence" value="ECO:0007669"/>
    <property type="project" value="UniProtKB-KW"/>
</dbReference>